<reference evidence="2" key="1">
    <citation type="journal article" date="2019" name="Science">
        <title>Mutation of a bHLH transcription factor allowed almond domestication.</title>
        <authorList>
            <person name="Sanchez-Perez R."/>
            <person name="Pavan S."/>
            <person name="Mazzeo R."/>
            <person name="Moldovan C."/>
            <person name="Aiese Cigliano R."/>
            <person name="Del Cueto J."/>
            <person name="Ricciardi F."/>
            <person name="Lotti C."/>
            <person name="Ricciardi L."/>
            <person name="Dicenta F."/>
            <person name="Lopez-Marques R.L."/>
            <person name="Lindberg Moller B."/>
        </authorList>
    </citation>
    <scope>NUCLEOTIDE SEQUENCE</scope>
</reference>
<feature type="region of interest" description="Disordered" evidence="1">
    <location>
        <begin position="1"/>
        <end position="20"/>
    </location>
</feature>
<feature type="non-terminal residue" evidence="2">
    <location>
        <position position="1"/>
    </location>
</feature>
<dbReference type="AlphaFoldDB" id="A0A4Y1RGM9"/>
<organism evidence="2">
    <name type="scientific">Prunus dulcis</name>
    <name type="common">Almond</name>
    <name type="synonym">Amygdalus dulcis</name>
    <dbReference type="NCBI Taxonomy" id="3755"/>
    <lineage>
        <taxon>Eukaryota</taxon>
        <taxon>Viridiplantae</taxon>
        <taxon>Streptophyta</taxon>
        <taxon>Embryophyta</taxon>
        <taxon>Tracheophyta</taxon>
        <taxon>Spermatophyta</taxon>
        <taxon>Magnoliopsida</taxon>
        <taxon>eudicotyledons</taxon>
        <taxon>Gunneridae</taxon>
        <taxon>Pentapetalae</taxon>
        <taxon>rosids</taxon>
        <taxon>fabids</taxon>
        <taxon>Rosales</taxon>
        <taxon>Rosaceae</taxon>
        <taxon>Amygdaloideae</taxon>
        <taxon>Amygdaleae</taxon>
        <taxon>Prunus</taxon>
    </lineage>
</organism>
<gene>
    <name evidence="2" type="ORF">Prudu_013902</name>
</gene>
<proteinExistence type="predicted"/>
<evidence type="ECO:0000256" key="1">
    <source>
        <dbReference type="SAM" id="MobiDB-lite"/>
    </source>
</evidence>
<feature type="region of interest" description="Disordered" evidence="1">
    <location>
        <begin position="70"/>
        <end position="96"/>
    </location>
</feature>
<evidence type="ECO:0000313" key="2">
    <source>
        <dbReference type="EMBL" id="BBH03126.1"/>
    </source>
</evidence>
<accession>A0A4Y1RGM9</accession>
<feature type="region of interest" description="Disordered" evidence="1">
    <location>
        <begin position="108"/>
        <end position="150"/>
    </location>
</feature>
<dbReference type="EMBL" id="AP019301">
    <property type="protein sequence ID" value="BBH03126.1"/>
    <property type="molecule type" value="Genomic_DNA"/>
</dbReference>
<feature type="compositionally biased region" description="Basic residues" evidence="1">
    <location>
        <begin position="113"/>
        <end position="122"/>
    </location>
</feature>
<feature type="compositionally biased region" description="Low complexity" evidence="1">
    <location>
        <begin position="70"/>
        <end position="84"/>
    </location>
</feature>
<protein>
    <submittedName>
        <fullName evidence="2">Uncharacterized protein</fullName>
    </submittedName>
</protein>
<sequence>HLSLSLRETGRRLPENAGAASEHQWPLDRWRWNRHRVPYLFQLISTLGPPGADRKTMFSDGCSFESTRTSSSIFSFNSPPNRSSKASKVQSTSRRDLRRVKLARTIWETLPKFRQKSKGSHRNTRDPPPGHSKPPHHHVRGDSAEISAEV</sequence>
<name>A0A4Y1RGM9_PRUDU</name>